<keyword evidence="2 5" id="KW-0863">Zinc-finger</keyword>
<dbReference type="Pfam" id="PF07496">
    <property type="entry name" value="zf-CW"/>
    <property type="match status" value="1"/>
</dbReference>
<name>A0A392T6A5_9FABA</name>
<dbReference type="PROSITE" id="PS51050">
    <property type="entry name" value="ZF_CW"/>
    <property type="match status" value="1"/>
</dbReference>
<accession>A0A392T6A5</accession>
<feature type="domain" description="CW-type" evidence="4">
    <location>
        <begin position="38"/>
        <end position="77"/>
    </location>
</feature>
<sequence>GAKETSGGKKVDKSLTEVYPKTATNVNGNGVPTMLPPVEMEDNWVQCDRCHKWRLLPAGTNPDSLPEKWLCSMLNWL</sequence>
<keyword evidence="1" id="KW-0479">Metal-binding</keyword>
<organism evidence="5 6">
    <name type="scientific">Trifolium medium</name>
    <dbReference type="NCBI Taxonomy" id="97028"/>
    <lineage>
        <taxon>Eukaryota</taxon>
        <taxon>Viridiplantae</taxon>
        <taxon>Streptophyta</taxon>
        <taxon>Embryophyta</taxon>
        <taxon>Tracheophyta</taxon>
        <taxon>Spermatophyta</taxon>
        <taxon>Magnoliopsida</taxon>
        <taxon>eudicotyledons</taxon>
        <taxon>Gunneridae</taxon>
        <taxon>Pentapetalae</taxon>
        <taxon>rosids</taxon>
        <taxon>fabids</taxon>
        <taxon>Fabales</taxon>
        <taxon>Fabaceae</taxon>
        <taxon>Papilionoideae</taxon>
        <taxon>50 kb inversion clade</taxon>
        <taxon>NPAAA clade</taxon>
        <taxon>Hologalegina</taxon>
        <taxon>IRL clade</taxon>
        <taxon>Trifolieae</taxon>
        <taxon>Trifolium</taxon>
    </lineage>
</organism>
<protein>
    <submittedName>
        <fullName evidence="5">CW-type zinc-finger protein</fullName>
    </submittedName>
</protein>
<dbReference type="Gene3D" id="3.30.40.100">
    <property type="match status" value="1"/>
</dbReference>
<evidence type="ECO:0000313" key="5">
    <source>
        <dbReference type="EMBL" id="MCI55690.1"/>
    </source>
</evidence>
<dbReference type="AlphaFoldDB" id="A0A392T6A5"/>
<dbReference type="EMBL" id="LXQA010500148">
    <property type="protein sequence ID" value="MCI55690.1"/>
    <property type="molecule type" value="Genomic_DNA"/>
</dbReference>
<evidence type="ECO:0000259" key="4">
    <source>
        <dbReference type="PROSITE" id="PS51050"/>
    </source>
</evidence>
<proteinExistence type="predicted"/>
<comment type="caution">
    <text evidence="5">The sequence shown here is derived from an EMBL/GenBank/DDBJ whole genome shotgun (WGS) entry which is preliminary data.</text>
</comment>
<keyword evidence="3" id="KW-0862">Zinc</keyword>
<evidence type="ECO:0000256" key="1">
    <source>
        <dbReference type="ARBA" id="ARBA00022723"/>
    </source>
</evidence>
<evidence type="ECO:0000256" key="3">
    <source>
        <dbReference type="ARBA" id="ARBA00022833"/>
    </source>
</evidence>
<dbReference type="PANTHER" id="PTHR46524:SF7">
    <property type="entry name" value="CW-TYPE ZINC FINGER"/>
    <property type="match status" value="1"/>
</dbReference>
<dbReference type="GO" id="GO:0008270">
    <property type="term" value="F:zinc ion binding"/>
    <property type="evidence" value="ECO:0007669"/>
    <property type="project" value="UniProtKB-KW"/>
</dbReference>
<dbReference type="PANTHER" id="PTHR46524">
    <property type="entry name" value="CW-TYPE ZINC FINGER"/>
    <property type="match status" value="1"/>
</dbReference>
<reference evidence="5 6" key="1">
    <citation type="journal article" date="2018" name="Front. Plant Sci.">
        <title>Red Clover (Trifolium pratense) and Zigzag Clover (T. medium) - A Picture of Genomic Similarities and Differences.</title>
        <authorList>
            <person name="Dluhosova J."/>
            <person name="Istvanek J."/>
            <person name="Nedelnik J."/>
            <person name="Repkova J."/>
        </authorList>
    </citation>
    <scope>NUCLEOTIDE SEQUENCE [LARGE SCALE GENOMIC DNA]</scope>
    <source>
        <strain evidence="6">cv. 10/8</strain>
        <tissue evidence="5">Leaf</tissue>
    </source>
</reference>
<dbReference type="Proteomes" id="UP000265520">
    <property type="component" value="Unassembled WGS sequence"/>
</dbReference>
<dbReference type="InterPro" id="IPR055300">
    <property type="entry name" value="CWZF3/5/7"/>
</dbReference>
<feature type="non-terminal residue" evidence="5">
    <location>
        <position position="1"/>
    </location>
</feature>
<dbReference type="InterPro" id="IPR011124">
    <property type="entry name" value="Znf_CW"/>
</dbReference>
<evidence type="ECO:0000313" key="6">
    <source>
        <dbReference type="Proteomes" id="UP000265520"/>
    </source>
</evidence>
<evidence type="ECO:0000256" key="2">
    <source>
        <dbReference type="ARBA" id="ARBA00022771"/>
    </source>
</evidence>
<keyword evidence="6" id="KW-1185">Reference proteome</keyword>